<dbReference type="Gene3D" id="2.120.10.30">
    <property type="entry name" value="TolB, C-terminal domain"/>
    <property type="match status" value="1"/>
</dbReference>
<dbReference type="EMBL" id="VCJR02000002">
    <property type="protein sequence ID" value="NHK28830.1"/>
    <property type="molecule type" value="Genomic_DNA"/>
</dbReference>
<dbReference type="RefSeq" id="WP_155141149.1">
    <property type="nucleotide sequence ID" value="NZ_BMGZ01000002.1"/>
</dbReference>
<reference evidence="1" key="3">
    <citation type="submission" date="2020-09" db="EMBL/GenBank/DDBJ databases">
        <authorList>
            <person name="Sun Q."/>
            <person name="Zhou Y."/>
        </authorList>
    </citation>
    <scope>NUCLEOTIDE SEQUENCE</scope>
    <source>
        <strain evidence="1">CGMCC 1.14984</strain>
    </source>
</reference>
<name>A0A8J3A950_9PROT</name>
<gene>
    <name evidence="2" type="ORF">FF098_012990</name>
    <name evidence="1" type="ORF">GCM10011355_26090</name>
</gene>
<reference evidence="2 4" key="2">
    <citation type="submission" date="2020-02" db="EMBL/GenBank/DDBJ databases">
        <title>Genome sequence of Parvularcula flava strain NH6-79.</title>
        <authorList>
            <person name="Abdul Karim M.H."/>
            <person name="Lam M.Q."/>
            <person name="Chen S.J."/>
            <person name="Yahya A."/>
            <person name="Shahir S."/>
            <person name="Shamsir M.S."/>
            <person name="Chong C.S."/>
        </authorList>
    </citation>
    <scope>NUCLEOTIDE SEQUENCE [LARGE SCALE GENOMIC DNA]</scope>
    <source>
        <strain evidence="2 4">NH6-79</strain>
    </source>
</reference>
<comment type="caution">
    <text evidence="1">The sequence shown here is derived from an EMBL/GenBank/DDBJ whole genome shotgun (WGS) entry which is preliminary data.</text>
</comment>
<reference evidence="1" key="1">
    <citation type="journal article" date="2014" name="Int. J. Syst. Evol. Microbiol.">
        <title>Complete genome sequence of Corynebacterium casei LMG S-19264T (=DSM 44701T), isolated from a smear-ripened cheese.</title>
        <authorList>
            <consortium name="US DOE Joint Genome Institute (JGI-PGF)"/>
            <person name="Walter F."/>
            <person name="Albersmeier A."/>
            <person name="Kalinowski J."/>
            <person name="Ruckert C."/>
        </authorList>
    </citation>
    <scope>NUCLEOTIDE SEQUENCE</scope>
    <source>
        <strain evidence="1">CGMCC 1.14984</strain>
    </source>
</reference>
<evidence type="ECO:0000313" key="4">
    <source>
        <dbReference type="Proteomes" id="UP000818603"/>
    </source>
</evidence>
<dbReference type="InterPro" id="IPR011042">
    <property type="entry name" value="6-blade_b-propeller_TolB-like"/>
</dbReference>
<keyword evidence="4" id="KW-1185">Reference proteome</keyword>
<sequence>MAIYGQGSSILEAPIKHLILSAIAVLASGTAAHAQQQTALQLWQPAEEYFDGGWVFTPSFSPDGQTAWVVHWADPLNLAEPQALYRLEREGGRWASPLKSDVAPNKLLDWPSVSPDGTTLFLSIAEWQVMNGQRIDDFDLYTIDLDDPVMTPRLITSSGVNTPKTPQNATRGYAANETGPRLLADGTLVFWTERDGATGGRDIFFAAPNAEGGWLPPEEYPHNTVKRDSHPWLPVDDSYMLFASNRPGGYGRDDLYYSQRLSDGGWSEPCNLGPEINSAHDDNAPGIDPLTGALLFSSDRPLGGVDFYRVYEALLEGEYCE</sequence>
<accession>A0A8J3A950</accession>
<dbReference type="SUPFAM" id="SSF82171">
    <property type="entry name" value="DPP6 N-terminal domain-like"/>
    <property type="match status" value="1"/>
</dbReference>
<dbReference type="AlphaFoldDB" id="A0A8J3A950"/>
<proteinExistence type="predicted"/>
<organism evidence="1 3">
    <name type="scientific">Aquisalinus luteolus</name>
    <dbReference type="NCBI Taxonomy" id="1566827"/>
    <lineage>
        <taxon>Bacteria</taxon>
        <taxon>Pseudomonadati</taxon>
        <taxon>Pseudomonadota</taxon>
        <taxon>Alphaproteobacteria</taxon>
        <taxon>Parvularculales</taxon>
        <taxon>Parvularculaceae</taxon>
        <taxon>Aquisalinus</taxon>
    </lineage>
</organism>
<evidence type="ECO:0000313" key="1">
    <source>
        <dbReference type="EMBL" id="GGH99645.1"/>
    </source>
</evidence>
<evidence type="ECO:0000313" key="3">
    <source>
        <dbReference type="Proteomes" id="UP000621856"/>
    </source>
</evidence>
<dbReference type="Proteomes" id="UP000621856">
    <property type="component" value="Unassembled WGS sequence"/>
</dbReference>
<evidence type="ECO:0008006" key="5">
    <source>
        <dbReference type="Google" id="ProtNLM"/>
    </source>
</evidence>
<protein>
    <recommendedName>
        <fullName evidence="5">WD40-like Beta Propeller Repeat</fullName>
    </recommendedName>
</protein>
<dbReference type="EMBL" id="BMGZ01000002">
    <property type="protein sequence ID" value="GGH99645.1"/>
    <property type="molecule type" value="Genomic_DNA"/>
</dbReference>
<evidence type="ECO:0000313" key="2">
    <source>
        <dbReference type="EMBL" id="NHK28830.1"/>
    </source>
</evidence>
<dbReference type="Proteomes" id="UP000818603">
    <property type="component" value="Unassembled WGS sequence"/>
</dbReference>